<dbReference type="GO" id="GO:0070681">
    <property type="term" value="P:glutaminyl-tRNAGln biosynthesis via transamidation"/>
    <property type="evidence" value="ECO:0007669"/>
    <property type="project" value="UniProtKB-UniRule"/>
</dbReference>
<dbReference type="HAMAP" id="MF_00120">
    <property type="entry name" value="GatA"/>
    <property type="match status" value="1"/>
</dbReference>
<dbReference type="GO" id="GO:0030956">
    <property type="term" value="C:glutamyl-tRNA(Gln) amidotransferase complex"/>
    <property type="evidence" value="ECO:0007669"/>
    <property type="project" value="UniProtKB-UniRule"/>
</dbReference>
<proteinExistence type="inferred from homology"/>
<reference evidence="7 8" key="1">
    <citation type="submission" date="2015-06" db="EMBL/GenBank/DDBJ databases">
        <title>Draft genome of the ant-associated black yeast Phialophora attae CBS 131958.</title>
        <authorList>
            <person name="Moreno L.F."/>
            <person name="Stielow B.J."/>
            <person name="de Hoog S."/>
            <person name="Vicente V.A."/>
            <person name="Weiss V.A."/>
            <person name="de Vries M."/>
            <person name="Cruz L.M."/>
            <person name="Souza E.M."/>
        </authorList>
    </citation>
    <scope>NUCLEOTIDE SEQUENCE [LARGE SCALE GENOMIC DNA]</scope>
    <source>
        <strain evidence="7 8">CBS 131958</strain>
    </source>
</reference>
<dbReference type="InterPro" id="IPR023631">
    <property type="entry name" value="Amidase_dom"/>
</dbReference>
<evidence type="ECO:0000256" key="3">
    <source>
        <dbReference type="ARBA" id="ARBA00022840"/>
    </source>
</evidence>
<keyword evidence="1 5" id="KW-0436">Ligase</keyword>
<dbReference type="GO" id="GO:0016740">
    <property type="term" value="F:transferase activity"/>
    <property type="evidence" value="ECO:0007669"/>
    <property type="project" value="UniProtKB-KW"/>
</dbReference>
<evidence type="ECO:0000313" key="7">
    <source>
        <dbReference type="EMBL" id="KPI44023.1"/>
    </source>
</evidence>
<dbReference type="Gene3D" id="3.90.1300.10">
    <property type="entry name" value="Amidase signature (AS) domain"/>
    <property type="match status" value="1"/>
</dbReference>
<comment type="catalytic activity">
    <reaction evidence="5">
        <text>L-glutamyl-tRNA(Gln) + L-glutamine + ATP + H2O = L-glutaminyl-tRNA(Gln) + L-glutamate + ADP + phosphate + H(+)</text>
        <dbReference type="Rhea" id="RHEA:17521"/>
        <dbReference type="Rhea" id="RHEA-COMP:9681"/>
        <dbReference type="Rhea" id="RHEA-COMP:9684"/>
        <dbReference type="ChEBI" id="CHEBI:15377"/>
        <dbReference type="ChEBI" id="CHEBI:15378"/>
        <dbReference type="ChEBI" id="CHEBI:29985"/>
        <dbReference type="ChEBI" id="CHEBI:30616"/>
        <dbReference type="ChEBI" id="CHEBI:43474"/>
        <dbReference type="ChEBI" id="CHEBI:58359"/>
        <dbReference type="ChEBI" id="CHEBI:78520"/>
        <dbReference type="ChEBI" id="CHEBI:78521"/>
        <dbReference type="ChEBI" id="CHEBI:456216"/>
        <dbReference type="EC" id="6.3.5.7"/>
    </reaction>
</comment>
<keyword evidence="5" id="KW-0496">Mitochondrion</keyword>
<dbReference type="EC" id="6.3.5.7" evidence="5"/>
<gene>
    <name evidence="7" type="ORF">AB675_6163</name>
</gene>
<organism evidence="7 8">
    <name type="scientific">Cyphellophora attinorum</name>
    <dbReference type="NCBI Taxonomy" id="1664694"/>
    <lineage>
        <taxon>Eukaryota</taxon>
        <taxon>Fungi</taxon>
        <taxon>Dikarya</taxon>
        <taxon>Ascomycota</taxon>
        <taxon>Pezizomycotina</taxon>
        <taxon>Eurotiomycetes</taxon>
        <taxon>Chaetothyriomycetidae</taxon>
        <taxon>Chaetothyriales</taxon>
        <taxon>Cyphellophoraceae</taxon>
        <taxon>Cyphellophora</taxon>
    </lineage>
</organism>
<feature type="active site" description="Acyl-ester intermediate" evidence="5">
    <location>
        <position position="183"/>
    </location>
</feature>
<keyword evidence="8" id="KW-1185">Reference proteome</keyword>
<keyword evidence="2 5" id="KW-0547">Nucleotide-binding</keyword>
<feature type="domain" description="Amidase" evidence="6">
    <location>
        <begin position="272"/>
        <end position="542"/>
    </location>
</feature>
<evidence type="ECO:0000259" key="6">
    <source>
        <dbReference type="Pfam" id="PF01425"/>
    </source>
</evidence>
<accession>A0A0N1P1M3</accession>
<dbReference type="GO" id="GO:0032543">
    <property type="term" value="P:mitochondrial translation"/>
    <property type="evidence" value="ECO:0007669"/>
    <property type="project" value="UniProtKB-UniRule"/>
</dbReference>
<evidence type="ECO:0000256" key="5">
    <source>
        <dbReference type="HAMAP-Rule" id="MF_03150"/>
    </source>
</evidence>
<dbReference type="InterPro" id="IPR004412">
    <property type="entry name" value="GatA"/>
</dbReference>
<dbReference type="VEuPathDB" id="FungiDB:AB675_6163"/>
<evidence type="ECO:0000256" key="2">
    <source>
        <dbReference type="ARBA" id="ARBA00022741"/>
    </source>
</evidence>
<evidence type="ECO:0000256" key="1">
    <source>
        <dbReference type="ARBA" id="ARBA00022598"/>
    </source>
</evidence>
<comment type="subcellular location">
    <subcellularLocation>
        <location evidence="5">Mitochondrion</location>
    </subcellularLocation>
</comment>
<dbReference type="Proteomes" id="UP000038010">
    <property type="component" value="Unassembled WGS sequence"/>
</dbReference>
<comment type="function">
    <text evidence="5">Allows the formation of correctly charged Gln-tRNA(Gln) through the transamidation of misacylated Glu-tRNA(Gln) in the mitochondria. The reaction takes place in the presence of glutamine and ATP through an activated gamma-phospho-Glu-tRNA(Gln).</text>
</comment>
<evidence type="ECO:0000256" key="4">
    <source>
        <dbReference type="ARBA" id="ARBA00022917"/>
    </source>
</evidence>
<dbReference type="STRING" id="1664694.A0A0N1P1M3"/>
<feature type="active site" description="Charge relay system" evidence="5">
    <location>
        <position position="85"/>
    </location>
</feature>
<dbReference type="InterPro" id="IPR036928">
    <property type="entry name" value="AS_sf"/>
</dbReference>
<comment type="caution">
    <text evidence="7">The sequence shown here is derived from an EMBL/GenBank/DDBJ whole genome shotgun (WGS) entry which is preliminary data.</text>
</comment>
<dbReference type="PANTHER" id="PTHR11895">
    <property type="entry name" value="TRANSAMIDASE"/>
    <property type="match status" value="1"/>
</dbReference>
<dbReference type="AlphaFoldDB" id="A0A0N1P1M3"/>
<dbReference type="SUPFAM" id="SSF75304">
    <property type="entry name" value="Amidase signature (AS) enzymes"/>
    <property type="match status" value="1"/>
</dbReference>
<dbReference type="GO" id="GO:0005739">
    <property type="term" value="C:mitochondrion"/>
    <property type="evidence" value="ECO:0007669"/>
    <property type="project" value="UniProtKB-SubCell"/>
</dbReference>
<dbReference type="PANTHER" id="PTHR11895:SF7">
    <property type="entry name" value="GLUTAMYL-TRNA(GLN) AMIDOTRANSFERASE SUBUNIT A, MITOCHONDRIAL"/>
    <property type="match status" value="1"/>
</dbReference>
<dbReference type="Pfam" id="PF01425">
    <property type="entry name" value="Amidase"/>
    <property type="match status" value="2"/>
</dbReference>
<dbReference type="InterPro" id="IPR000120">
    <property type="entry name" value="Amidase"/>
</dbReference>
<dbReference type="GeneID" id="28738313"/>
<dbReference type="GO" id="GO:0005524">
    <property type="term" value="F:ATP binding"/>
    <property type="evidence" value="ECO:0007669"/>
    <property type="project" value="UniProtKB-KW"/>
</dbReference>
<dbReference type="EMBL" id="LFJN01000004">
    <property type="protein sequence ID" value="KPI44023.1"/>
    <property type="molecule type" value="Genomic_DNA"/>
</dbReference>
<feature type="active site" description="Charge relay system" evidence="5">
    <location>
        <position position="159"/>
    </location>
</feature>
<comment type="similarity">
    <text evidence="5">Belongs to the amidase family. GatA subfamily.</text>
</comment>
<dbReference type="GO" id="GO:0050567">
    <property type="term" value="F:glutaminyl-tRNA synthase (glutamine-hydrolyzing) activity"/>
    <property type="evidence" value="ECO:0007669"/>
    <property type="project" value="UniProtKB-UniRule"/>
</dbReference>
<dbReference type="RefSeq" id="XP_018003986.1">
    <property type="nucleotide sequence ID" value="XM_018146433.1"/>
</dbReference>
<feature type="domain" description="Amidase" evidence="6">
    <location>
        <begin position="73"/>
        <end position="249"/>
    </location>
</feature>
<name>A0A0N1P1M3_9EURO</name>
<keyword evidence="4 5" id="KW-0648">Protein biosynthesis</keyword>
<protein>
    <recommendedName>
        <fullName evidence="5">Glutamyl-tRNA(Gln) amidotransferase subunit A, mitochondrial</fullName>
        <shortName evidence="5">Glu-AdT subunit A</shortName>
        <ecNumber evidence="5">6.3.5.7</ecNumber>
    </recommendedName>
</protein>
<sequence length="572" mass="63302">MPRVFKGFRDPRALTRLAYDVHVQSARLALGSHDHSNIFIARPDPAETQRLKEWASAAKGRHWREWKDGKQLPISPNDGFTVAVKDNIVTTHLPTSSASDILRGYVPPTKATVVRLMEEAGIAVVGKTNMDEFGMGSHTLHSAFGPMSQPYSKLSVGGSSGGSALAVAAEHCHMALGTDTGGSVRLPAAYLGLFGFKPSYGRISRYGVVPYANSLDTVGILTKNPLDMQLLFRVLDRPDPNDPTCLTAATRDRIATRRAQFLAKRRQNIVRTVSVNKYFERSLQRSDLLYRGRGPFKPTRFTYHRSRRRRRIGVPKDYNIAEMQPEVRTAWRNTITLLIKLGHEVVPVDLPTTQHALSAYYILAPAEASSNLAKYDGVRYGPVRTPDSADADDGVLYSAHRGELFGEEVKRRILLGAFSLSAGAIDNYFLQAQKVRRLVQDDFNRVFRMDHPLLEEETGVENGVDYLLCPTAPTTPPSLEELQKETDPVETYMNDVFTVPASLAGLPAYSFPAPPAAGKKMEDESRSVGMQIIGQYGDDFAVMQFVKSSIWARVEWGLDGAVRPLTNAPKVA</sequence>
<dbReference type="OrthoDB" id="421993at2759"/>
<keyword evidence="3 5" id="KW-0067">ATP-binding</keyword>
<comment type="subunit">
    <text evidence="5">Subunit of the heterotrimeric GatCAB amidotransferase (AdT) complex, composed of A, B and C subunits.</text>
</comment>
<evidence type="ECO:0000313" key="8">
    <source>
        <dbReference type="Proteomes" id="UP000038010"/>
    </source>
</evidence>
<keyword evidence="7" id="KW-0808">Transferase</keyword>